<dbReference type="Proteomes" id="UP000281738">
    <property type="component" value="Unassembled WGS sequence"/>
</dbReference>
<keyword evidence="3" id="KW-1185">Reference proteome</keyword>
<accession>A0A3N2CU72</accession>
<evidence type="ECO:0000256" key="1">
    <source>
        <dbReference type="SAM" id="MobiDB-lite"/>
    </source>
</evidence>
<reference evidence="2 3" key="1">
    <citation type="submission" date="2018-11" db="EMBL/GenBank/DDBJ databases">
        <title>Sequencing the genomes of 1000 actinobacteria strains.</title>
        <authorList>
            <person name="Klenk H.-P."/>
        </authorList>
    </citation>
    <scope>NUCLEOTIDE SEQUENCE [LARGE SCALE GENOMIC DNA]</scope>
    <source>
        <strain evidence="2 3">DSM 12652</strain>
    </source>
</reference>
<dbReference type="AlphaFoldDB" id="A0A3N2CU72"/>
<organism evidence="2 3">
    <name type="scientific">Nocardioides aurantiacus</name>
    <dbReference type="NCBI Taxonomy" id="86796"/>
    <lineage>
        <taxon>Bacteria</taxon>
        <taxon>Bacillati</taxon>
        <taxon>Actinomycetota</taxon>
        <taxon>Actinomycetes</taxon>
        <taxon>Propionibacteriales</taxon>
        <taxon>Nocardioidaceae</taxon>
        <taxon>Nocardioides</taxon>
    </lineage>
</organism>
<dbReference type="EMBL" id="RKHO01000001">
    <property type="protein sequence ID" value="ROR91051.1"/>
    <property type="molecule type" value="Genomic_DNA"/>
</dbReference>
<gene>
    <name evidence="2" type="ORF">EDD33_1911</name>
</gene>
<feature type="region of interest" description="Disordered" evidence="1">
    <location>
        <begin position="205"/>
        <end position="229"/>
    </location>
</feature>
<evidence type="ECO:0000313" key="2">
    <source>
        <dbReference type="EMBL" id="ROR91051.1"/>
    </source>
</evidence>
<name>A0A3N2CU72_9ACTN</name>
<sequence length="268" mass="28737">MRRGIPTLTSMSVARLPSGNRSPATDRIWTGVPARTPCQCRSVTRYVAMRWPMTARTPGVRKGRPLRPRPPTPTVDRSLALLSTVKWAATIWLRCSSKRTVCLSDAREQEMAGFAGGAADLFVCLGSSGRLGGAKLLDTGCEVLVVLIAAVESLQGDVAPFVAIGVVAVMPYDVALDGVVVGVDIGHVRRINAIAWSIRPRSAEAPTAPRVAPARQRASAASRLRLDEERAPPVVDPTVLLNDGHRPPGERCGRLVVDRNRARTPTSS</sequence>
<comment type="caution">
    <text evidence="2">The sequence shown here is derived from an EMBL/GenBank/DDBJ whole genome shotgun (WGS) entry which is preliminary data.</text>
</comment>
<feature type="compositionally biased region" description="Low complexity" evidence="1">
    <location>
        <begin position="205"/>
        <end position="223"/>
    </location>
</feature>
<proteinExistence type="predicted"/>
<evidence type="ECO:0000313" key="3">
    <source>
        <dbReference type="Proteomes" id="UP000281738"/>
    </source>
</evidence>
<protein>
    <submittedName>
        <fullName evidence="2">Uncharacterized protein</fullName>
    </submittedName>
</protein>